<dbReference type="SUPFAM" id="SSF55781">
    <property type="entry name" value="GAF domain-like"/>
    <property type="match status" value="1"/>
</dbReference>
<dbReference type="PANTHER" id="PTHR30136">
    <property type="entry name" value="HELIX-TURN-HELIX TRANSCRIPTIONAL REGULATOR, ICLR FAMILY"/>
    <property type="match status" value="1"/>
</dbReference>
<dbReference type="RefSeq" id="WP_163675973.1">
    <property type="nucleotide sequence ID" value="NZ_AP022570.1"/>
</dbReference>
<gene>
    <name evidence="4" type="ORF">MPOR_35440</name>
</gene>
<protein>
    <recommendedName>
        <fullName evidence="3">HTH iclR-type domain-containing protein</fullName>
    </recommendedName>
</protein>
<dbReference type="InterPro" id="IPR029016">
    <property type="entry name" value="GAF-like_dom_sf"/>
</dbReference>
<sequence length="291" mass="31166">MSSWSPPTRRVVDVVEFLVQRGEQRCRLSDVARELDLNQATAYAILQELCAGGWTTRDPSSKTFTIGPAFVAMARQLDQTRPLTRSCSAAAQALAGETGFAASVSERLDDVLVVVDFVSAPDAPFRMSPGEQLPFAAPFGPCFAAWDVAEQRDHWVARSGVENATLAAQLEDYLNATRDRGFSVERMSAPMARTVQAMLQLHAEDVSDSMRAHINGVLSEITTAAALSPDGQTAALPVGALTAPVFDRHGRVALNVGVHPFRELTAQQILHIGGQVARHAQAIGVAPPAPS</sequence>
<dbReference type="SUPFAM" id="SSF46785">
    <property type="entry name" value="Winged helix' DNA-binding domain"/>
    <property type="match status" value="1"/>
</dbReference>
<reference evidence="4 5" key="1">
    <citation type="journal article" date="2019" name="Emerg. Microbes Infect.">
        <title>Comprehensive subspecies identification of 175 nontuberculous mycobacteria species based on 7547 genomic profiles.</title>
        <authorList>
            <person name="Matsumoto Y."/>
            <person name="Kinjo T."/>
            <person name="Motooka D."/>
            <person name="Nabeya D."/>
            <person name="Jung N."/>
            <person name="Uechi K."/>
            <person name="Horii T."/>
            <person name="Iida T."/>
            <person name="Fujita J."/>
            <person name="Nakamura S."/>
        </authorList>
    </citation>
    <scope>NUCLEOTIDE SEQUENCE [LARGE SCALE GENOMIC DNA]</scope>
    <source>
        <strain evidence="4 5">JCM 12603</strain>
    </source>
</reference>
<evidence type="ECO:0000313" key="4">
    <source>
        <dbReference type="EMBL" id="BBX52518.1"/>
    </source>
</evidence>
<dbReference type="InterPro" id="IPR050707">
    <property type="entry name" value="HTH_MetabolicPath_Reg"/>
</dbReference>
<feature type="domain" description="HTH iclR-type" evidence="3">
    <location>
        <begin position="5"/>
        <end position="68"/>
    </location>
</feature>
<accession>A0A6N4VEK1</accession>
<dbReference type="InterPro" id="IPR036390">
    <property type="entry name" value="WH_DNA-bd_sf"/>
</dbReference>
<dbReference type="PROSITE" id="PS51077">
    <property type="entry name" value="HTH_ICLR"/>
    <property type="match status" value="1"/>
</dbReference>
<dbReference type="GO" id="GO:0045892">
    <property type="term" value="P:negative regulation of DNA-templated transcription"/>
    <property type="evidence" value="ECO:0007669"/>
    <property type="project" value="TreeGrafter"/>
</dbReference>
<evidence type="ECO:0000313" key="5">
    <source>
        <dbReference type="Proteomes" id="UP000466785"/>
    </source>
</evidence>
<dbReference type="GO" id="GO:0003700">
    <property type="term" value="F:DNA-binding transcription factor activity"/>
    <property type="evidence" value="ECO:0007669"/>
    <property type="project" value="TreeGrafter"/>
</dbReference>
<evidence type="ECO:0000259" key="3">
    <source>
        <dbReference type="PROSITE" id="PS51077"/>
    </source>
</evidence>
<dbReference type="SMART" id="SM00346">
    <property type="entry name" value="HTH_ICLR"/>
    <property type="match status" value="1"/>
</dbReference>
<name>A0A6N4VEK1_9MYCO</name>
<dbReference type="Pfam" id="PF09339">
    <property type="entry name" value="HTH_IclR"/>
    <property type="match status" value="1"/>
</dbReference>
<dbReference type="PANTHER" id="PTHR30136:SF24">
    <property type="entry name" value="HTH-TYPE TRANSCRIPTIONAL REPRESSOR ALLR"/>
    <property type="match status" value="1"/>
</dbReference>
<dbReference type="KEGG" id="mpof:MPOR_35440"/>
<dbReference type="GO" id="GO:0003677">
    <property type="term" value="F:DNA binding"/>
    <property type="evidence" value="ECO:0007669"/>
    <property type="project" value="InterPro"/>
</dbReference>
<dbReference type="AlphaFoldDB" id="A0A6N4VEK1"/>
<organism evidence="4 5">
    <name type="scientific">Mycolicibacterium poriferae</name>
    <dbReference type="NCBI Taxonomy" id="39694"/>
    <lineage>
        <taxon>Bacteria</taxon>
        <taxon>Bacillati</taxon>
        <taxon>Actinomycetota</taxon>
        <taxon>Actinomycetes</taxon>
        <taxon>Mycobacteriales</taxon>
        <taxon>Mycobacteriaceae</taxon>
        <taxon>Mycolicibacterium</taxon>
    </lineage>
</organism>
<evidence type="ECO:0000256" key="1">
    <source>
        <dbReference type="ARBA" id="ARBA00023015"/>
    </source>
</evidence>
<dbReference type="Gene3D" id="3.30.450.40">
    <property type="match status" value="1"/>
</dbReference>
<dbReference type="InterPro" id="IPR036388">
    <property type="entry name" value="WH-like_DNA-bd_sf"/>
</dbReference>
<dbReference type="Gene3D" id="1.10.10.10">
    <property type="entry name" value="Winged helix-like DNA-binding domain superfamily/Winged helix DNA-binding domain"/>
    <property type="match status" value="1"/>
</dbReference>
<keyword evidence="2" id="KW-0804">Transcription</keyword>
<dbReference type="EMBL" id="AP022570">
    <property type="protein sequence ID" value="BBX52518.1"/>
    <property type="molecule type" value="Genomic_DNA"/>
</dbReference>
<evidence type="ECO:0000256" key="2">
    <source>
        <dbReference type="ARBA" id="ARBA00023163"/>
    </source>
</evidence>
<keyword evidence="5" id="KW-1185">Reference proteome</keyword>
<dbReference type="Proteomes" id="UP000466785">
    <property type="component" value="Chromosome"/>
</dbReference>
<dbReference type="InterPro" id="IPR005471">
    <property type="entry name" value="Tscrpt_reg_IclR_N"/>
</dbReference>
<keyword evidence="1" id="KW-0805">Transcription regulation</keyword>
<proteinExistence type="predicted"/>